<keyword evidence="3" id="KW-0238">DNA-binding</keyword>
<feature type="compositionally biased region" description="Basic residues" evidence="6">
    <location>
        <begin position="18"/>
        <end position="27"/>
    </location>
</feature>
<keyword evidence="5" id="KW-0539">Nucleus</keyword>
<dbReference type="InterPro" id="IPR036955">
    <property type="entry name" value="AP2/ERF_dom_sf"/>
</dbReference>
<feature type="compositionally biased region" description="Pro residues" evidence="6">
    <location>
        <begin position="163"/>
        <end position="185"/>
    </location>
</feature>
<comment type="subcellular location">
    <subcellularLocation>
        <location evidence="1">Nucleus</location>
    </subcellularLocation>
</comment>
<dbReference type="GO" id="GO:0005634">
    <property type="term" value="C:nucleus"/>
    <property type="evidence" value="ECO:0007669"/>
    <property type="project" value="UniProtKB-SubCell"/>
</dbReference>
<protein>
    <submittedName>
        <fullName evidence="8">AP2-like factor</fullName>
    </submittedName>
</protein>
<dbReference type="CDD" id="cd00018">
    <property type="entry name" value="AP2"/>
    <property type="match status" value="1"/>
</dbReference>
<evidence type="ECO:0000256" key="3">
    <source>
        <dbReference type="ARBA" id="ARBA00023125"/>
    </source>
</evidence>
<dbReference type="PRINTS" id="PR00367">
    <property type="entry name" value="ETHRSPELEMNT"/>
</dbReference>
<organism evidence="8 9">
    <name type="scientific">Vigna unguiculata</name>
    <name type="common">Cowpea</name>
    <dbReference type="NCBI Taxonomy" id="3917"/>
    <lineage>
        <taxon>Eukaryota</taxon>
        <taxon>Viridiplantae</taxon>
        <taxon>Streptophyta</taxon>
        <taxon>Embryophyta</taxon>
        <taxon>Tracheophyta</taxon>
        <taxon>Spermatophyta</taxon>
        <taxon>Magnoliopsida</taxon>
        <taxon>eudicotyledons</taxon>
        <taxon>Gunneridae</taxon>
        <taxon>Pentapetalae</taxon>
        <taxon>rosids</taxon>
        <taxon>fabids</taxon>
        <taxon>Fabales</taxon>
        <taxon>Fabaceae</taxon>
        <taxon>Papilionoideae</taxon>
        <taxon>50 kb inversion clade</taxon>
        <taxon>NPAAA clade</taxon>
        <taxon>indigoferoid/millettioid clade</taxon>
        <taxon>Phaseoleae</taxon>
        <taxon>Vigna</taxon>
    </lineage>
</organism>
<dbReference type="PANTHER" id="PTHR32467:SF172">
    <property type="entry name" value="OS09G0423800 PROTEIN"/>
    <property type="match status" value="1"/>
</dbReference>
<feature type="region of interest" description="Disordered" evidence="6">
    <location>
        <begin position="134"/>
        <end position="192"/>
    </location>
</feature>
<evidence type="ECO:0000256" key="6">
    <source>
        <dbReference type="SAM" id="MobiDB-lite"/>
    </source>
</evidence>
<dbReference type="PANTHER" id="PTHR32467">
    <property type="entry name" value="AP2-LIKE ETHYLENE-RESPONSIVE TRANSCRIPTION FACTOR"/>
    <property type="match status" value="1"/>
</dbReference>
<feature type="domain" description="AP2/ERF" evidence="7">
    <location>
        <begin position="39"/>
        <end position="104"/>
    </location>
</feature>
<dbReference type="SUPFAM" id="SSF54171">
    <property type="entry name" value="DNA-binding domain"/>
    <property type="match status" value="2"/>
</dbReference>
<feature type="region of interest" description="Disordered" evidence="6">
    <location>
        <begin position="1"/>
        <end position="45"/>
    </location>
</feature>
<keyword evidence="9" id="KW-1185">Reference proteome</keyword>
<evidence type="ECO:0000313" key="9">
    <source>
        <dbReference type="Proteomes" id="UP000501690"/>
    </source>
</evidence>
<dbReference type="SMART" id="SM00380">
    <property type="entry name" value="AP2"/>
    <property type="match status" value="1"/>
</dbReference>
<evidence type="ECO:0000313" key="8">
    <source>
        <dbReference type="EMBL" id="QCE08810.1"/>
    </source>
</evidence>
<dbReference type="Gene3D" id="3.30.730.10">
    <property type="entry name" value="AP2/ERF domain"/>
    <property type="match status" value="2"/>
</dbReference>
<evidence type="ECO:0000259" key="7">
    <source>
        <dbReference type="PROSITE" id="PS51032"/>
    </source>
</evidence>
<keyword evidence="2" id="KW-0805">Transcription regulation</keyword>
<gene>
    <name evidence="8" type="ORF">DEO72_LG10g28</name>
</gene>
<dbReference type="EMBL" id="CP039354">
    <property type="protein sequence ID" value="QCE08810.1"/>
    <property type="molecule type" value="Genomic_DNA"/>
</dbReference>
<dbReference type="PROSITE" id="PS51032">
    <property type="entry name" value="AP2_ERF"/>
    <property type="match status" value="1"/>
</dbReference>
<evidence type="ECO:0000256" key="5">
    <source>
        <dbReference type="ARBA" id="ARBA00023242"/>
    </source>
</evidence>
<proteinExistence type="predicted"/>
<evidence type="ECO:0000256" key="4">
    <source>
        <dbReference type="ARBA" id="ARBA00023163"/>
    </source>
</evidence>
<dbReference type="InterPro" id="IPR016177">
    <property type="entry name" value="DNA-bd_dom_sf"/>
</dbReference>
<dbReference type="InterPro" id="IPR001471">
    <property type="entry name" value="AP2/ERF_dom"/>
</dbReference>
<dbReference type="Proteomes" id="UP000501690">
    <property type="component" value="Linkage Group LG10"/>
</dbReference>
<dbReference type="GO" id="GO:0003700">
    <property type="term" value="F:DNA-binding transcription factor activity"/>
    <property type="evidence" value="ECO:0007669"/>
    <property type="project" value="InterPro"/>
</dbReference>
<reference evidence="8 9" key="1">
    <citation type="submission" date="2019-04" db="EMBL/GenBank/DDBJ databases">
        <title>An improved genome assembly and genetic linkage map for asparagus bean, Vigna unguiculata ssp. sesquipedialis.</title>
        <authorList>
            <person name="Xia Q."/>
            <person name="Zhang R."/>
            <person name="Dong Y."/>
        </authorList>
    </citation>
    <scope>NUCLEOTIDE SEQUENCE [LARGE SCALE GENOMIC DNA]</scope>
    <source>
        <tissue evidence="8">Leaf</tissue>
    </source>
</reference>
<sequence length="229" mass="25340">MAAKTSHKTLSVDAPMLKNKKKRPRKTLPRDTPLPRTSPYRGVTRHRWTGRYEAHLWDKTSWNQSQNKKGRQGAYDDEDAAARAYDLAALKYWGTEEEAAVAYDMAAIEYRGLNAVTNFDLSRYMKCLRPKDQSQPLIQAQHHGPSPTTPSGSESQNATAALGPPPPSPPPSSPSTSNPPPPAPRTFPEDIQTFFETQDSAGIYTDTEDIIFGDLTSIASPIFHCDLNA</sequence>
<evidence type="ECO:0000256" key="1">
    <source>
        <dbReference type="ARBA" id="ARBA00004123"/>
    </source>
</evidence>
<keyword evidence="4" id="KW-0804">Transcription</keyword>
<name>A0A4D6N4R9_VIGUN</name>
<feature type="compositionally biased region" description="Low complexity" evidence="6">
    <location>
        <begin position="142"/>
        <end position="153"/>
    </location>
</feature>
<evidence type="ECO:0000256" key="2">
    <source>
        <dbReference type="ARBA" id="ARBA00023015"/>
    </source>
</evidence>
<dbReference type="AlphaFoldDB" id="A0A4D6N4R9"/>
<accession>A0A4D6N4R9</accession>
<dbReference type="GO" id="GO:0003677">
    <property type="term" value="F:DNA binding"/>
    <property type="evidence" value="ECO:0007669"/>
    <property type="project" value="UniProtKB-KW"/>
</dbReference>